<protein>
    <submittedName>
        <fullName evidence="1">Uncharacterized protein</fullName>
    </submittedName>
</protein>
<accession>X0V9D7</accession>
<proteinExistence type="predicted"/>
<sequence>TEEWLVKARYKREDVPSWIEYVHQLQNWYYWNNRQKELIFNK</sequence>
<organism evidence="1">
    <name type="scientific">marine sediment metagenome</name>
    <dbReference type="NCBI Taxonomy" id="412755"/>
    <lineage>
        <taxon>unclassified sequences</taxon>
        <taxon>metagenomes</taxon>
        <taxon>ecological metagenomes</taxon>
    </lineage>
</organism>
<dbReference type="EMBL" id="BARS01037674">
    <property type="protein sequence ID" value="GAG14805.1"/>
    <property type="molecule type" value="Genomic_DNA"/>
</dbReference>
<name>X0V9D7_9ZZZZ</name>
<gene>
    <name evidence="1" type="ORF">S01H1_57738</name>
</gene>
<evidence type="ECO:0000313" key="1">
    <source>
        <dbReference type="EMBL" id="GAG14805.1"/>
    </source>
</evidence>
<comment type="caution">
    <text evidence="1">The sequence shown here is derived from an EMBL/GenBank/DDBJ whole genome shotgun (WGS) entry which is preliminary data.</text>
</comment>
<feature type="non-terminal residue" evidence="1">
    <location>
        <position position="1"/>
    </location>
</feature>
<dbReference type="AlphaFoldDB" id="X0V9D7"/>
<reference evidence="1" key="1">
    <citation type="journal article" date="2014" name="Front. Microbiol.">
        <title>High frequency of phylogenetically diverse reductive dehalogenase-homologous genes in deep subseafloor sedimentary metagenomes.</title>
        <authorList>
            <person name="Kawai M."/>
            <person name="Futagami T."/>
            <person name="Toyoda A."/>
            <person name="Takaki Y."/>
            <person name="Nishi S."/>
            <person name="Hori S."/>
            <person name="Arai W."/>
            <person name="Tsubouchi T."/>
            <person name="Morono Y."/>
            <person name="Uchiyama I."/>
            <person name="Ito T."/>
            <person name="Fujiyama A."/>
            <person name="Inagaki F."/>
            <person name="Takami H."/>
        </authorList>
    </citation>
    <scope>NUCLEOTIDE SEQUENCE</scope>
    <source>
        <strain evidence="1">Expedition CK06-06</strain>
    </source>
</reference>